<dbReference type="AlphaFoldDB" id="A0A5B7CF69"/>
<sequence length="88" mass="9919">MRDEGKLVPLVWFPSLAPPHVTRMAKLQSRSRNGQVRLGWGIKRWWSLPLDSDAHTPAESSYLLHHGCPVQLVVLTCSMRPCLCAKAE</sequence>
<dbReference type="EMBL" id="VSRR010000016">
    <property type="protein sequence ID" value="MPC08057.1"/>
    <property type="molecule type" value="Genomic_DNA"/>
</dbReference>
<name>A0A5B7CF69_PORTR</name>
<keyword evidence="2" id="KW-1185">Reference proteome</keyword>
<protein>
    <submittedName>
        <fullName evidence="1">Uncharacterized protein</fullName>
    </submittedName>
</protein>
<dbReference type="Proteomes" id="UP000324222">
    <property type="component" value="Unassembled WGS sequence"/>
</dbReference>
<reference evidence="1 2" key="1">
    <citation type="submission" date="2019-05" db="EMBL/GenBank/DDBJ databases">
        <title>Another draft genome of Portunus trituberculatus and its Hox gene families provides insights of decapod evolution.</title>
        <authorList>
            <person name="Jeong J.-H."/>
            <person name="Song I."/>
            <person name="Kim S."/>
            <person name="Choi T."/>
            <person name="Kim D."/>
            <person name="Ryu S."/>
            <person name="Kim W."/>
        </authorList>
    </citation>
    <scope>NUCLEOTIDE SEQUENCE [LARGE SCALE GENOMIC DNA]</scope>
    <source>
        <tissue evidence="1">Muscle</tissue>
    </source>
</reference>
<gene>
    <name evidence="1" type="ORF">E2C01_000628</name>
</gene>
<comment type="caution">
    <text evidence="1">The sequence shown here is derived from an EMBL/GenBank/DDBJ whole genome shotgun (WGS) entry which is preliminary data.</text>
</comment>
<evidence type="ECO:0000313" key="1">
    <source>
        <dbReference type="EMBL" id="MPC08057.1"/>
    </source>
</evidence>
<proteinExistence type="predicted"/>
<evidence type="ECO:0000313" key="2">
    <source>
        <dbReference type="Proteomes" id="UP000324222"/>
    </source>
</evidence>
<accession>A0A5B7CF69</accession>
<organism evidence="1 2">
    <name type="scientific">Portunus trituberculatus</name>
    <name type="common">Swimming crab</name>
    <name type="synonym">Neptunus trituberculatus</name>
    <dbReference type="NCBI Taxonomy" id="210409"/>
    <lineage>
        <taxon>Eukaryota</taxon>
        <taxon>Metazoa</taxon>
        <taxon>Ecdysozoa</taxon>
        <taxon>Arthropoda</taxon>
        <taxon>Crustacea</taxon>
        <taxon>Multicrustacea</taxon>
        <taxon>Malacostraca</taxon>
        <taxon>Eumalacostraca</taxon>
        <taxon>Eucarida</taxon>
        <taxon>Decapoda</taxon>
        <taxon>Pleocyemata</taxon>
        <taxon>Brachyura</taxon>
        <taxon>Eubrachyura</taxon>
        <taxon>Portunoidea</taxon>
        <taxon>Portunidae</taxon>
        <taxon>Portuninae</taxon>
        <taxon>Portunus</taxon>
    </lineage>
</organism>